<dbReference type="SUPFAM" id="SSF53474">
    <property type="entry name" value="alpha/beta-Hydrolases"/>
    <property type="match status" value="1"/>
</dbReference>
<feature type="signal peptide" evidence="6">
    <location>
        <begin position="1"/>
        <end position="17"/>
    </location>
</feature>
<evidence type="ECO:0000313" key="9">
    <source>
        <dbReference type="Proteomes" id="UP000549394"/>
    </source>
</evidence>
<keyword evidence="6" id="KW-0732">Signal</keyword>
<dbReference type="Gene3D" id="3.40.50.1820">
    <property type="entry name" value="alpha/beta hydrolase"/>
    <property type="match status" value="1"/>
</dbReference>
<evidence type="ECO:0000256" key="2">
    <source>
        <dbReference type="ARBA" id="ARBA00022487"/>
    </source>
</evidence>
<dbReference type="InterPro" id="IPR000997">
    <property type="entry name" value="Cholinesterase"/>
</dbReference>
<dbReference type="GO" id="GO:0005615">
    <property type="term" value="C:extracellular space"/>
    <property type="evidence" value="ECO:0007669"/>
    <property type="project" value="TreeGrafter"/>
</dbReference>
<dbReference type="InterPro" id="IPR002018">
    <property type="entry name" value="CarbesteraseB"/>
</dbReference>
<accession>A0A7I8V5M9</accession>
<keyword evidence="4" id="KW-1015">Disulfide bond</keyword>
<dbReference type="PANTHER" id="PTHR43918">
    <property type="entry name" value="ACETYLCHOLINESTERASE"/>
    <property type="match status" value="1"/>
</dbReference>
<sequence>MSDLAARLLLLFALALGRQHRSSFSVRLHNLGKIHGARHTLKNLGGKQVDAFLGIPYAKPPVGDLRFRMPIPWDHKWVKPFKANRLPASCPQTMDEVFGSFPGSDMWNPDKANMDEDCLYLNIWRPVRPRRRLTKAGVMVWIYGGGFYGGTTSLPLYNGRILAAEQDIIVVSINYRVGALGFMHLPHKDTPANVGLFDQRVALKWVQQHISAFGGDPKNVTLFGESAGSVSVSMHLLSSHSWNLFNRAIMQSGTANMPWATLTIEQAHARAKHFAKLVGCKKSSNTPVDYIVQCLKNQSYEYLIERQWLGVSRGIMQFPFIPVIDGVFLTEHPNSSLFHGSFKKCPIILGSNANEASFFMIYELSNWINLTYSTMDSSTYKSGLRKLFEYFPQYPMRINSFGLDAIHFQYAHHANYDDTEANLASLDAAVSDHQFVCYVNQFGDYYDKAGQRVYYYYYTHRFDNNPWPKWMGALHGDEILFIFGEPLKRYPKFEFSKKERDLSMLMGRLWVNFAKSGDPNLRYKNERRLGGKLWPSYKAKTKQYLELNLLTPDNNKSKEYYKAQYRGLRLKRCVFWLDYMPNLIRSTGRSIFYQFSS</sequence>
<dbReference type="EC" id="3.1.1.-" evidence="6"/>
<dbReference type="GO" id="GO:0019695">
    <property type="term" value="P:choline metabolic process"/>
    <property type="evidence" value="ECO:0007669"/>
    <property type="project" value="TreeGrafter"/>
</dbReference>
<organism evidence="8 9">
    <name type="scientific">Dimorphilus gyrociliatus</name>
    <dbReference type="NCBI Taxonomy" id="2664684"/>
    <lineage>
        <taxon>Eukaryota</taxon>
        <taxon>Metazoa</taxon>
        <taxon>Spiralia</taxon>
        <taxon>Lophotrochozoa</taxon>
        <taxon>Annelida</taxon>
        <taxon>Polychaeta</taxon>
        <taxon>Polychaeta incertae sedis</taxon>
        <taxon>Dinophilidae</taxon>
        <taxon>Dimorphilus</taxon>
    </lineage>
</organism>
<dbReference type="GO" id="GO:0003990">
    <property type="term" value="F:acetylcholinesterase activity"/>
    <property type="evidence" value="ECO:0007669"/>
    <property type="project" value="TreeGrafter"/>
</dbReference>
<name>A0A7I8V5M9_9ANNE</name>
<evidence type="ECO:0000259" key="7">
    <source>
        <dbReference type="Pfam" id="PF00135"/>
    </source>
</evidence>
<dbReference type="PRINTS" id="PR00878">
    <property type="entry name" value="CHOLNESTRASE"/>
</dbReference>
<dbReference type="OrthoDB" id="9000293at2759"/>
<keyword evidence="9" id="KW-1185">Reference proteome</keyword>
<dbReference type="FunFam" id="3.40.50.1820:FF:000029">
    <property type="entry name" value="Acetylcholinesterase"/>
    <property type="match status" value="1"/>
</dbReference>
<dbReference type="PROSITE" id="PS00941">
    <property type="entry name" value="CARBOXYLESTERASE_B_2"/>
    <property type="match status" value="1"/>
</dbReference>
<dbReference type="Pfam" id="PF00135">
    <property type="entry name" value="COesterase"/>
    <property type="match status" value="1"/>
</dbReference>
<dbReference type="PROSITE" id="PS00122">
    <property type="entry name" value="CARBOXYLESTERASE_B_1"/>
    <property type="match status" value="1"/>
</dbReference>
<dbReference type="InterPro" id="IPR029058">
    <property type="entry name" value="AB_hydrolase_fold"/>
</dbReference>
<evidence type="ECO:0000256" key="6">
    <source>
        <dbReference type="RuleBase" id="RU361235"/>
    </source>
</evidence>
<reference evidence="8 9" key="1">
    <citation type="submission" date="2020-08" db="EMBL/GenBank/DDBJ databases">
        <authorList>
            <person name="Hejnol A."/>
        </authorList>
    </citation>
    <scope>NUCLEOTIDE SEQUENCE [LARGE SCALE GENOMIC DNA]</scope>
</reference>
<keyword evidence="3 6" id="KW-0378">Hydrolase</keyword>
<comment type="caution">
    <text evidence="8">The sequence shown here is derived from an EMBL/GenBank/DDBJ whole genome shotgun (WGS) entry which is preliminary data.</text>
</comment>
<protein>
    <recommendedName>
        <fullName evidence="6">Carboxylic ester hydrolase</fullName>
        <ecNumber evidence="6">3.1.1.-</ecNumber>
    </recommendedName>
</protein>
<feature type="domain" description="Carboxylesterase type B" evidence="7">
    <location>
        <begin position="25"/>
        <end position="552"/>
    </location>
</feature>
<keyword evidence="2" id="KW-0719">Serine esterase</keyword>
<proteinExistence type="inferred from homology"/>
<evidence type="ECO:0000256" key="3">
    <source>
        <dbReference type="ARBA" id="ARBA00022801"/>
    </source>
</evidence>
<feature type="active site" description="Charge relay system" evidence="5">
    <location>
        <position position="355"/>
    </location>
</feature>
<dbReference type="GO" id="GO:0005886">
    <property type="term" value="C:plasma membrane"/>
    <property type="evidence" value="ECO:0007669"/>
    <property type="project" value="TreeGrafter"/>
</dbReference>
<comment type="similarity">
    <text evidence="1 6">Belongs to the type-B carboxylesterase/lipase family.</text>
</comment>
<dbReference type="Proteomes" id="UP000549394">
    <property type="component" value="Unassembled WGS sequence"/>
</dbReference>
<feature type="active site" description="Acyl-ester intermediate" evidence="5">
    <location>
        <position position="226"/>
    </location>
</feature>
<dbReference type="AlphaFoldDB" id="A0A7I8V5M9"/>
<dbReference type="InterPro" id="IPR019819">
    <property type="entry name" value="Carboxylesterase_B_CS"/>
</dbReference>
<evidence type="ECO:0000256" key="5">
    <source>
        <dbReference type="PIRSR" id="PIRSR600997-1"/>
    </source>
</evidence>
<feature type="chain" id="PRO_5029948337" description="Carboxylic ester hydrolase" evidence="6">
    <location>
        <begin position="18"/>
        <end position="597"/>
    </location>
</feature>
<evidence type="ECO:0000256" key="1">
    <source>
        <dbReference type="ARBA" id="ARBA00005964"/>
    </source>
</evidence>
<feature type="active site" description="Charge relay system" evidence="5">
    <location>
        <position position="475"/>
    </location>
</feature>
<dbReference type="EMBL" id="CAJFCJ010000001">
    <property type="protein sequence ID" value="CAD5111512.1"/>
    <property type="molecule type" value="Genomic_DNA"/>
</dbReference>
<evidence type="ECO:0000313" key="8">
    <source>
        <dbReference type="EMBL" id="CAD5111512.1"/>
    </source>
</evidence>
<dbReference type="PANTHER" id="PTHR43918:SF12">
    <property type="entry name" value="ACETYLCHOLINESTERASE 1"/>
    <property type="match status" value="1"/>
</dbReference>
<dbReference type="InterPro" id="IPR050654">
    <property type="entry name" value="AChE-related_enzymes"/>
</dbReference>
<gene>
    <name evidence="8" type="ORF">DGYR_LOCUS800</name>
</gene>
<dbReference type="GO" id="GO:0006581">
    <property type="term" value="P:acetylcholine catabolic process"/>
    <property type="evidence" value="ECO:0007669"/>
    <property type="project" value="TreeGrafter"/>
</dbReference>
<evidence type="ECO:0000256" key="4">
    <source>
        <dbReference type="ARBA" id="ARBA00023157"/>
    </source>
</evidence>
<dbReference type="InterPro" id="IPR019826">
    <property type="entry name" value="Carboxylesterase_B_AS"/>
</dbReference>